<proteinExistence type="predicted"/>
<keyword evidence="3" id="KW-0175">Coiled coil</keyword>
<protein>
    <submittedName>
        <fullName evidence="8">Glycosyltransferase</fullName>
    </submittedName>
</protein>
<feature type="region of interest" description="Disordered" evidence="4">
    <location>
        <begin position="652"/>
        <end position="699"/>
    </location>
</feature>
<evidence type="ECO:0000259" key="6">
    <source>
        <dbReference type="Pfam" id="PF00534"/>
    </source>
</evidence>
<feature type="transmembrane region" description="Helical" evidence="5">
    <location>
        <begin position="626"/>
        <end position="647"/>
    </location>
</feature>
<dbReference type="PANTHER" id="PTHR45947">
    <property type="entry name" value="SULFOQUINOVOSYL TRANSFERASE SQD2"/>
    <property type="match status" value="1"/>
</dbReference>
<keyword evidence="2 8" id="KW-0808">Transferase</keyword>
<dbReference type="PANTHER" id="PTHR45947:SF3">
    <property type="entry name" value="SULFOQUINOVOSYL TRANSFERASE SQD2"/>
    <property type="match status" value="1"/>
</dbReference>
<dbReference type="Proteomes" id="UP000291189">
    <property type="component" value="Unassembled WGS sequence"/>
</dbReference>
<gene>
    <name evidence="8" type="ORF">ETU37_06740</name>
</gene>
<dbReference type="CDD" id="cd03801">
    <property type="entry name" value="GT4_PimA-like"/>
    <property type="match status" value="1"/>
</dbReference>
<comment type="caution">
    <text evidence="8">The sequence shown here is derived from an EMBL/GenBank/DDBJ whole genome shotgun (WGS) entry which is preliminary data.</text>
</comment>
<keyword evidence="9" id="KW-1185">Reference proteome</keyword>
<feature type="coiled-coil region" evidence="3">
    <location>
        <begin position="544"/>
        <end position="600"/>
    </location>
</feature>
<evidence type="ECO:0000313" key="9">
    <source>
        <dbReference type="Proteomes" id="UP000291189"/>
    </source>
</evidence>
<evidence type="ECO:0000256" key="1">
    <source>
        <dbReference type="ARBA" id="ARBA00022676"/>
    </source>
</evidence>
<keyword evidence="5" id="KW-0812">Transmembrane</keyword>
<dbReference type="GO" id="GO:0016757">
    <property type="term" value="F:glycosyltransferase activity"/>
    <property type="evidence" value="ECO:0007669"/>
    <property type="project" value="UniProtKB-KW"/>
</dbReference>
<sequence length="699" mass="77196">MPDDVHARRPPPMTDAAAGLSVLHVIVRAGPTNSQYNEHCLPVLDTRTVTVCSLFPADVTPPDQLRLFEGDGSVPGCFRALRRALTADEYDVVHVHAPASGIVTLWTYARLRRPRRDLVFTIHNSWQSFRRRNRMFLRLIMLLFPLVVLCGQAAYESMPKRLRRLRHDKLQVVPNGVDVDRVDRALDGYRPHRGAGFHVAAVSRLIPIKHPHTVLAAFLAMRKRDDTLTFIGDGQLRLQLNDRIQHEKLLHTVSMRGIIARDDVYRELADADAFITTSGGEGLPVAMLEAMACGRPVVASDIPPHREIARAAKGLPLVRVGDTEGYARALERLRAVGPEERAAIGQRLRETVVSHFSVTSMNDAYGRLYRQQVPRGAEVGRTLRPASRLDPETAGLGERLRHRIGFLLALTILGGVVGFGIAFVQAPVFKGETSLQVGRDLAVAADENTLNTSAALAVRYADLTRREPVLAPVAEDGWAESWRDLQPDVFARVGDKNPQLVEISVYSDSREKAADLVNAVAQSLLRASREAITSSDRAFIGEQLTSLETDIARGNRELLRLEDELVVADAATRPTLAARITNLQETLVQLRSSYAELDTLDTSEAGELAVVDAAWTTRSPLRPTPVVLALAGAAIGLTLGIGWIHLFDRRPPRTPNTAPVPAPDIPEQTHQQRRQHGRARPSAWAANDPSWPDHDLERR</sequence>
<dbReference type="Pfam" id="PF00534">
    <property type="entry name" value="Glycos_transf_1"/>
    <property type="match status" value="1"/>
</dbReference>
<evidence type="ECO:0000256" key="4">
    <source>
        <dbReference type="SAM" id="MobiDB-lite"/>
    </source>
</evidence>
<feature type="transmembrane region" description="Helical" evidence="5">
    <location>
        <begin position="404"/>
        <end position="424"/>
    </location>
</feature>
<evidence type="ECO:0000256" key="2">
    <source>
        <dbReference type="ARBA" id="ARBA00022679"/>
    </source>
</evidence>
<keyword evidence="5" id="KW-1133">Transmembrane helix</keyword>
<dbReference type="AlphaFoldDB" id="A0A4V1Z200"/>
<dbReference type="OrthoDB" id="509705at2"/>
<dbReference type="InterPro" id="IPR001296">
    <property type="entry name" value="Glyco_trans_1"/>
</dbReference>
<evidence type="ECO:0000256" key="5">
    <source>
        <dbReference type="SAM" id="Phobius"/>
    </source>
</evidence>
<dbReference type="Pfam" id="PF13439">
    <property type="entry name" value="Glyco_transf_4"/>
    <property type="match status" value="1"/>
</dbReference>
<name>A0A4V1Z200_9ACTN</name>
<reference evidence="8 9" key="1">
    <citation type="submission" date="2019-01" db="EMBL/GenBank/DDBJ databases">
        <title>Nocardioides guangzhouensis sp. nov., an actinobacterium isolated from soil.</title>
        <authorList>
            <person name="Fu Y."/>
            <person name="Cai Y."/>
            <person name="Lin Z."/>
            <person name="Chen P."/>
        </authorList>
    </citation>
    <scope>NUCLEOTIDE SEQUENCE [LARGE SCALE GENOMIC DNA]</scope>
    <source>
        <strain evidence="8 9">NBRC 105384</strain>
    </source>
</reference>
<evidence type="ECO:0000313" key="8">
    <source>
        <dbReference type="EMBL" id="RYU12676.1"/>
    </source>
</evidence>
<dbReference type="InterPro" id="IPR028098">
    <property type="entry name" value="Glyco_trans_4-like_N"/>
</dbReference>
<feature type="domain" description="Glycosyltransferase subfamily 4-like N-terminal" evidence="7">
    <location>
        <begin position="67"/>
        <end position="181"/>
    </location>
</feature>
<dbReference type="EMBL" id="SDPU01000020">
    <property type="protein sequence ID" value="RYU12676.1"/>
    <property type="molecule type" value="Genomic_DNA"/>
</dbReference>
<organism evidence="8 9">
    <name type="scientific">Nocardioides iriomotensis</name>
    <dbReference type="NCBI Taxonomy" id="715784"/>
    <lineage>
        <taxon>Bacteria</taxon>
        <taxon>Bacillati</taxon>
        <taxon>Actinomycetota</taxon>
        <taxon>Actinomycetes</taxon>
        <taxon>Propionibacteriales</taxon>
        <taxon>Nocardioidaceae</taxon>
        <taxon>Nocardioides</taxon>
    </lineage>
</organism>
<dbReference type="InterPro" id="IPR050194">
    <property type="entry name" value="Glycosyltransferase_grp1"/>
</dbReference>
<dbReference type="Gene3D" id="3.40.50.2000">
    <property type="entry name" value="Glycogen Phosphorylase B"/>
    <property type="match status" value="2"/>
</dbReference>
<keyword evidence="1" id="KW-0328">Glycosyltransferase</keyword>
<keyword evidence="5" id="KW-0472">Membrane</keyword>
<feature type="domain" description="Glycosyl transferase family 1" evidence="6">
    <location>
        <begin position="199"/>
        <end position="347"/>
    </location>
</feature>
<evidence type="ECO:0000256" key="3">
    <source>
        <dbReference type="SAM" id="Coils"/>
    </source>
</evidence>
<accession>A0A4V1Z200</accession>
<evidence type="ECO:0000259" key="7">
    <source>
        <dbReference type="Pfam" id="PF13439"/>
    </source>
</evidence>
<dbReference type="SUPFAM" id="SSF53756">
    <property type="entry name" value="UDP-Glycosyltransferase/glycogen phosphorylase"/>
    <property type="match status" value="1"/>
</dbReference>
<dbReference type="GO" id="GO:1901137">
    <property type="term" value="P:carbohydrate derivative biosynthetic process"/>
    <property type="evidence" value="ECO:0007669"/>
    <property type="project" value="UniProtKB-ARBA"/>
</dbReference>
<feature type="transmembrane region" description="Helical" evidence="5">
    <location>
        <begin position="135"/>
        <end position="155"/>
    </location>
</feature>